<comment type="caution">
    <text evidence="3">The sequence shown here is derived from an EMBL/GenBank/DDBJ whole genome shotgun (WGS) entry which is preliminary data.</text>
</comment>
<dbReference type="RefSeq" id="WP_150901881.1">
    <property type="nucleotide sequence ID" value="NZ_VTWT01000001.1"/>
</dbReference>
<dbReference type="Proteomes" id="UP000326570">
    <property type="component" value="Unassembled WGS sequence"/>
</dbReference>
<accession>A0A5N1J9R3</accession>
<organism evidence="3 4">
    <name type="scientific">Adhaeribacter soli</name>
    <dbReference type="NCBI Taxonomy" id="2607655"/>
    <lineage>
        <taxon>Bacteria</taxon>
        <taxon>Pseudomonadati</taxon>
        <taxon>Bacteroidota</taxon>
        <taxon>Cytophagia</taxon>
        <taxon>Cytophagales</taxon>
        <taxon>Hymenobacteraceae</taxon>
        <taxon>Adhaeribacter</taxon>
    </lineage>
</organism>
<evidence type="ECO:0000313" key="3">
    <source>
        <dbReference type="EMBL" id="KAA9345738.1"/>
    </source>
</evidence>
<dbReference type="EMBL" id="VTWT01000001">
    <property type="protein sequence ID" value="KAA9345738.1"/>
    <property type="molecule type" value="Genomic_DNA"/>
</dbReference>
<dbReference type="AlphaFoldDB" id="A0A5N1J9R3"/>
<evidence type="ECO:0000313" key="4">
    <source>
        <dbReference type="Proteomes" id="UP000326570"/>
    </source>
</evidence>
<proteinExistence type="predicted"/>
<reference evidence="3 4" key="1">
    <citation type="submission" date="2019-09" db="EMBL/GenBank/DDBJ databases">
        <title>Genome sequence of Adhaeribacter sp. M2.</title>
        <authorList>
            <person name="Srinivasan S."/>
        </authorList>
    </citation>
    <scope>NUCLEOTIDE SEQUENCE [LARGE SCALE GENOMIC DNA]</scope>
    <source>
        <strain evidence="3 4">M2</strain>
    </source>
</reference>
<feature type="chain" id="PRO_5024854396" evidence="2">
    <location>
        <begin position="21"/>
        <end position="166"/>
    </location>
</feature>
<feature type="region of interest" description="Disordered" evidence="1">
    <location>
        <begin position="138"/>
        <end position="166"/>
    </location>
</feature>
<name>A0A5N1J9R3_9BACT</name>
<feature type="compositionally biased region" description="Basic and acidic residues" evidence="1">
    <location>
        <begin position="139"/>
        <end position="166"/>
    </location>
</feature>
<sequence length="166" mass="18907">MKKLALALVFGALSVGAVSAQTTEKKAKVKTERNETKIKREGAVAGKHNRGNKEMKSPEERADRQTKVMVEKLGLTNDQASRIKELNLRKAQQMQALKAKYGEQRKGMGAEMQDIKNTWHQDLKNVLSAEQYAKFQAQQEERKAKMKARREAGKGKKEFRKDYQKS</sequence>
<keyword evidence="4" id="KW-1185">Reference proteome</keyword>
<feature type="compositionally biased region" description="Basic and acidic residues" evidence="1">
    <location>
        <begin position="51"/>
        <end position="65"/>
    </location>
</feature>
<evidence type="ECO:0000256" key="2">
    <source>
        <dbReference type="SAM" id="SignalP"/>
    </source>
</evidence>
<keyword evidence="2" id="KW-0732">Signal</keyword>
<gene>
    <name evidence="3" type="ORF">F0P94_01235</name>
</gene>
<feature type="region of interest" description="Disordered" evidence="1">
    <location>
        <begin position="21"/>
        <end position="65"/>
    </location>
</feature>
<feature type="compositionally biased region" description="Basic and acidic residues" evidence="1">
    <location>
        <begin position="23"/>
        <end position="42"/>
    </location>
</feature>
<evidence type="ECO:0000256" key="1">
    <source>
        <dbReference type="SAM" id="MobiDB-lite"/>
    </source>
</evidence>
<feature type="signal peptide" evidence="2">
    <location>
        <begin position="1"/>
        <end position="20"/>
    </location>
</feature>
<protein>
    <submittedName>
        <fullName evidence="3">DUF4890 domain-containing protein</fullName>
    </submittedName>
</protein>